<name>A0A387BCT3_9MICO</name>
<feature type="domain" description="HNH nuclease" evidence="2">
    <location>
        <begin position="377"/>
        <end position="430"/>
    </location>
</feature>
<evidence type="ECO:0000259" key="2">
    <source>
        <dbReference type="SMART" id="SM00507"/>
    </source>
</evidence>
<dbReference type="CDD" id="cd00085">
    <property type="entry name" value="HNHc"/>
    <property type="match status" value="1"/>
</dbReference>
<evidence type="ECO:0000256" key="1">
    <source>
        <dbReference type="SAM" id="MobiDB-lite"/>
    </source>
</evidence>
<dbReference type="Proteomes" id="UP000278886">
    <property type="component" value="Chromosome"/>
</dbReference>
<dbReference type="InterPro" id="IPR003870">
    <property type="entry name" value="DUF222"/>
</dbReference>
<dbReference type="KEGG" id="lyd:D7I47_10780"/>
<proteinExistence type="predicted"/>
<dbReference type="GO" id="GO:0004519">
    <property type="term" value="F:endonuclease activity"/>
    <property type="evidence" value="ECO:0007669"/>
    <property type="project" value="UniProtKB-KW"/>
</dbReference>
<keyword evidence="3" id="KW-0540">Nuclease</keyword>
<organism evidence="3 4">
    <name type="scientific">Protaetiibacter intestinalis</name>
    <dbReference type="NCBI Taxonomy" id="2419774"/>
    <lineage>
        <taxon>Bacteria</taxon>
        <taxon>Bacillati</taxon>
        <taxon>Actinomycetota</taxon>
        <taxon>Actinomycetes</taxon>
        <taxon>Micrococcales</taxon>
        <taxon>Microbacteriaceae</taxon>
        <taxon>Protaetiibacter</taxon>
    </lineage>
</organism>
<keyword evidence="3" id="KW-0378">Hydrolase</keyword>
<accession>A0A387BCT3</accession>
<gene>
    <name evidence="3" type="ORF">D7I47_10780</name>
</gene>
<dbReference type="AlphaFoldDB" id="A0A387BCT3"/>
<protein>
    <submittedName>
        <fullName evidence="3">HNH endonuclease</fullName>
    </submittedName>
</protein>
<evidence type="ECO:0000313" key="4">
    <source>
        <dbReference type="Proteomes" id="UP000278886"/>
    </source>
</evidence>
<evidence type="ECO:0000313" key="3">
    <source>
        <dbReference type="EMBL" id="AYF98689.1"/>
    </source>
</evidence>
<dbReference type="SMART" id="SM00507">
    <property type="entry name" value="HNHc"/>
    <property type="match status" value="1"/>
</dbReference>
<reference evidence="4" key="1">
    <citation type="submission" date="2018-09" db="EMBL/GenBank/DDBJ databases">
        <title>Genome sequencing of strain 2DFWR-13.</title>
        <authorList>
            <person name="Heo J."/>
            <person name="Kim S.-J."/>
            <person name="Kwon S.-W."/>
        </authorList>
    </citation>
    <scope>NUCLEOTIDE SEQUENCE [LARGE SCALE GENOMIC DNA]</scope>
    <source>
        <strain evidence="4">2DFWR-13</strain>
    </source>
</reference>
<keyword evidence="3" id="KW-0255">Endonuclease</keyword>
<feature type="region of interest" description="Disordered" evidence="1">
    <location>
        <begin position="455"/>
        <end position="482"/>
    </location>
</feature>
<dbReference type="Pfam" id="PF02720">
    <property type="entry name" value="DUF222"/>
    <property type="match status" value="1"/>
</dbReference>
<dbReference type="InterPro" id="IPR003615">
    <property type="entry name" value="HNH_nuc"/>
</dbReference>
<sequence length="482" mass="52549">MWENDCMATLELVDTLHGHLAALRGLPAEVADYRGSDDAALLEVSRLIGEVQRALDGHRALVAGEIARRSAPAFGYDGLAQRAGHRTTEEFLRAHTGATMREVKTAVRAGQALHGAAELPDARTGEIVVPTASWMRPVAEAVRAGVFGAEHVASIRRGLGDPADGVSVEQLTDAARTICAEAASSFAVPDADRVFRRARELRDELDEAGIADRERQRFAQRALRLLPQPDGMTRLSWLLDPESAAYVTDLYDRVTSPKRGGPRFVDPGQRAAAEQIELDPRTPEQLASDVFLDLLRAGSGVDASQLLGVHGAAVQLVVTREQLDQPTGHGWVAGQPDPVSRDTVERHLCSDGVQQITVDRSGNPLDVGRTRRLHTAKQRVALAIRDGGCRFGDCGRSAGMVEAHHIDHWERDRGGTSVERGILLCRYHHLRIHNEGWEIEKRSGAFVLIPPEGVDPARRPIPMPGKSPVQRDLARNRHSRAG</sequence>
<keyword evidence="4" id="KW-1185">Reference proteome</keyword>
<dbReference type="EMBL" id="CP032630">
    <property type="protein sequence ID" value="AYF98689.1"/>
    <property type="molecule type" value="Genomic_DNA"/>
</dbReference>